<feature type="domain" description="Kinesin motor" evidence="10">
    <location>
        <begin position="2"/>
        <end position="313"/>
    </location>
</feature>
<dbReference type="InterPro" id="IPR001752">
    <property type="entry name" value="Kinesin_motor_dom"/>
</dbReference>
<dbReference type="PANTHER" id="PTHR47969:SF15">
    <property type="entry name" value="CHROMOSOME-ASSOCIATED KINESIN KIF4A-RELATED"/>
    <property type="match status" value="1"/>
</dbReference>
<dbReference type="Proteomes" id="UP000515908">
    <property type="component" value="Chromosome 05"/>
</dbReference>
<accession>A0A7G2CC22</accession>
<feature type="region of interest" description="Disordered" evidence="9">
    <location>
        <begin position="632"/>
        <end position="696"/>
    </location>
</feature>
<evidence type="ECO:0000256" key="2">
    <source>
        <dbReference type="ARBA" id="ARBA00022490"/>
    </source>
</evidence>
<dbReference type="GO" id="GO:0008017">
    <property type="term" value="F:microtubule binding"/>
    <property type="evidence" value="ECO:0007669"/>
    <property type="project" value="InterPro"/>
</dbReference>
<gene>
    <name evidence="11" type="ORF">ADEAN_000307700</name>
</gene>
<dbReference type="GO" id="GO:0051231">
    <property type="term" value="P:spindle elongation"/>
    <property type="evidence" value="ECO:0007669"/>
    <property type="project" value="TreeGrafter"/>
</dbReference>
<dbReference type="InterPro" id="IPR027417">
    <property type="entry name" value="P-loop_NTPase"/>
</dbReference>
<keyword evidence="5 8" id="KW-0175">Coiled coil</keyword>
<dbReference type="PROSITE" id="PS50067">
    <property type="entry name" value="KINESIN_MOTOR_2"/>
    <property type="match status" value="1"/>
</dbReference>
<dbReference type="InterPro" id="IPR019821">
    <property type="entry name" value="Kinesin_motor_CS"/>
</dbReference>
<dbReference type="InterPro" id="IPR036961">
    <property type="entry name" value="Kinesin_motor_dom_sf"/>
</dbReference>
<name>A0A7G2CC22_9TRYP</name>
<evidence type="ECO:0000256" key="8">
    <source>
        <dbReference type="SAM" id="Coils"/>
    </source>
</evidence>
<keyword evidence="2" id="KW-0963">Cytoplasm</keyword>
<evidence type="ECO:0000313" key="12">
    <source>
        <dbReference type="Proteomes" id="UP000515908"/>
    </source>
</evidence>
<dbReference type="OrthoDB" id="3176171at2759"/>
<dbReference type="GO" id="GO:0007052">
    <property type="term" value="P:mitotic spindle organization"/>
    <property type="evidence" value="ECO:0007669"/>
    <property type="project" value="TreeGrafter"/>
</dbReference>
<comment type="similarity">
    <text evidence="6 7">Belongs to the TRAFAC class myosin-kinesin ATPase superfamily. Kinesin family.</text>
</comment>
<keyword evidence="12" id="KW-1185">Reference proteome</keyword>
<protein>
    <recommendedName>
        <fullName evidence="7">Kinesin-like protein</fullName>
    </recommendedName>
</protein>
<dbReference type="PRINTS" id="PR00380">
    <property type="entry name" value="KINESINHEAVY"/>
</dbReference>
<sequence length="787" mass="89364">MSIEVHVRLRPSDETPVWSSADTVLYSAINPNTRYIYNKVHPSNVNNKTVFQSMEAVLFAAVDGKNVTVLAYGQTGSGKTHSMTGSTEDQGIVPRAAKLLLDWVSRHNAQGGATQYALQGYYTEIYNEQVRDLLEPEKGEVQLHDAPDGGVRWERRVFTIDSYEDFLKLQNAAEKNRKYGVTNMNDHSSRSHIILTFELLRKTSSSENGVVKSVINLVDLAGSESAARAMTEGQTLREGGFINKSLLSLGNVVDAIVDKRPYIPYRDAKLTRILRNCLGGSGITFILCCVNPSRDNFEQTVSSLRFTQRAMRIKKDPVVLLSMPPLFAHQYGVAVRDALHPSCEARELALEHQRGLRDAYQYCNSTAGSVVAAHQAQVEDGITALQGMQRLLVANDQCLAVEQVGRQHNLLSQILEERQRQQQRRATAEKRLREEEDTLREVESKRRALEGAAEERVVADDTELAQWEYRLHEARKHVSSPLEVLYCEERAHRARVQYEWVVTIERIASRSIPFLIASLQAEALSEVNNENKDTPWGPVDFEHHRSVEERRQQLQEATALVHKTRTELQDLELACELVQEDIDYAREQQSGKSLSPAPRLEEISVAQRYYGVADEELEKSITRLEREERQLQQRARRETRKESLRAVRESLSQGSRSPLPTTGKSISPTPQHNNNKRQGYTSSKSNDHYNNNEGMNEYQHGVQNALSVLDSLKLRLQRGNRERLQNNNNNNNSNSNSVSQHQDPFLDESNNHMKQKNNNTRQVNYDEDEDVHTEVIRWSRSAGSTTC</sequence>
<dbReference type="SUPFAM" id="SSF52540">
    <property type="entry name" value="P-loop containing nucleoside triphosphate hydrolases"/>
    <property type="match status" value="1"/>
</dbReference>
<keyword evidence="3 6" id="KW-0547">Nucleotide-binding</keyword>
<evidence type="ECO:0000256" key="4">
    <source>
        <dbReference type="ARBA" id="ARBA00022840"/>
    </source>
</evidence>
<evidence type="ECO:0000256" key="1">
    <source>
        <dbReference type="ARBA" id="ARBA00004496"/>
    </source>
</evidence>
<feature type="compositionally biased region" description="Basic and acidic residues" evidence="9">
    <location>
        <begin position="632"/>
        <end position="648"/>
    </location>
</feature>
<feature type="binding site" evidence="6">
    <location>
        <begin position="73"/>
        <end position="80"/>
    </location>
    <ligand>
        <name>ATP</name>
        <dbReference type="ChEBI" id="CHEBI:30616"/>
    </ligand>
</feature>
<dbReference type="CDD" id="cd00106">
    <property type="entry name" value="KISc"/>
    <property type="match status" value="1"/>
</dbReference>
<dbReference type="InterPro" id="IPR027640">
    <property type="entry name" value="Kinesin-like_fam"/>
</dbReference>
<comment type="subcellular location">
    <subcellularLocation>
        <location evidence="1">Cytoplasm</location>
    </subcellularLocation>
</comment>
<evidence type="ECO:0000259" key="10">
    <source>
        <dbReference type="PROSITE" id="PS50067"/>
    </source>
</evidence>
<dbReference type="Pfam" id="PF00225">
    <property type="entry name" value="Kinesin"/>
    <property type="match status" value="1"/>
</dbReference>
<dbReference type="AlphaFoldDB" id="A0A7G2CC22"/>
<dbReference type="EMBL" id="LR877149">
    <property type="protein sequence ID" value="CAD2215622.1"/>
    <property type="molecule type" value="Genomic_DNA"/>
</dbReference>
<dbReference type="GO" id="GO:0005874">
    <property type="term" value="C:microtubule"/>
    <property type="evidence" value="ECO:0007669"/>
    <property type="project" value="UniProtKB-KW"/>
</dbReference>
<feature type="coiled-coil region" evidence="8">
    <location>
        <begin position="411"/>
        <end position="452"/>
    </location>
</feature>
<evidence type="ECO:0000256" key="6">
    <source>
        <dbReference type="PROSITE-ProRule" id="PRU00283"/>
    </source>
</evidence>
<feature type="coiled-coil region" evidence="8">
    <location>
        <begin position="554"/>
        <end position="588"/>
    </location>
</feature>
<keyword evidence="6 7" id="KW-0505">Motor protein</keyword>
<organism evidence="11 12">
    <name type="scientific">Angomonas deanei</name>
    <dbReference type="NCBI Taxonomy" id="59799"/>
    <lineage>
        <taxon>Eukaryota</taxon>
        <taxon>Discoba</taxon>
        <taxon>Euglenozoa</taxon>
        <taxon>Kinetoplastea</taxon>
        <taxon>Metakinetoplastina</taxon>
        <taxon>Trypanosomatida</taxon>
        <taxon>Trypanosomatidae</taxon>
        <taxon>Strigomonadinae</taxon>
        <taxon>Angomonas</taxon>
    </lineage>
</organism>
<dbReference type="GO" id="GO:0003777">
    <property type="term" value="F:microtubule motor activity"/>
    <property type="evidence" value="ECO:0007669"/>
    <property type="project" value="InterPro"/>
</dbReference>
<feature type="compositionally biased region" description="Polar residues" evidence="9">
    <location>
        <begin position="650"/>
        <end position="694"/>
    </location>
</feature>
<evidence type="ECO:0000256" key="5">
    <source>
        <dbReference type="ARBA" id="ARBA00023054"/>
    </source>
</evidence>
<feature type="compositionally biased region" description="Low complexity" evidence="9">
    <location>
        <begin position="726"/>
        <end position="737"/>
    </location>
</feature>
<evidence type="ECO:0000256" key="9">
    <source>
        <dbReference type="SAM" id="MobiDB-lite"/>
    </source>
</evidence>
<dbReference type="PANTHER" id="PTHR47969">
    <property type="entry name" value="CHROMOSOME-ASSOCIATED KINESIN KIF4A-RELATED"/>
    <property type="match status" value="1"/>
</dbReference>
<dbReference type="Gene3D" id="3.40.850.10">
    <property type="entry name" value="Kinesin motor domain"/>
    <property type="match status" value="1"/>
</dbReference>
<keyword evidence="7" id="KW-0493">Microtubule</keyword>
<dbReference type="GO" id="GO:0007018">
    <property type="term" value="P:microtubule-based movement"/>
    <property type="evidence" value="ECO:0007669"/>
    <property type="project" value="InterPro"/>
</dbReference>
<feature type="region of interest" description="Disordered" evidence="9">
    <location>
        <begin position="722"/>
        <end position="769"/>
    </location>
</feature>
<evidence type="ECO:0000256" key="7">
    <source>
        <dbReference type="RuleBase" id="RU000394"/>
    </source>
</evidence>
<dbReference type="PROSITE" id="PS00411">
    <property type="entry name" value="KINESIN_MOTOR_1"/>
    <property type="match status" value="1"/>
</dbReference>
<evidence type="ECO:0000256" key="3">
    <source>
        <dbReference type="ARBA" id="ARBA00022741"/>
    </source>
</evidence>
<dbReference type="GO" id="GO:0005875">
    <property type="term" value="C:microtubule associated complex"/>
    <property type="evidence" value="ECO:0007669"/>
    <property type="project" value="TreeGrafter"/>
</dbReference>
<dbReference type="GO" id="GO:0005524">
    <property type="term" value="F:ATP binding"/>
    <property type="evidence" value="ECO:0007669"/>
    <property type="project" value="UniProtKB-UniRule"/>
</dbReference>
<reference evidence="11 12" key="1">
    <citation type="submission" date="2020-08" db="EMBL/GenBank/DDBJ databases">
        <authorList>
            <person name="Newling K."/>
            <person name="Davey J."/>
            <person name="Forrester S."/>
        </authorList>
    </citation>
    <scope>NUCLEOTIDE SEQUENCE [LARGE SCALE GENOMIC DNA]</scope>
    <source>
        <strain evidence="12">Crithidia deanei Carvalho (ATCC PRA-265)</strain>
    </source>
</reference>
<evidence type="ECO:0000313" key="11">
    <source>
        <dbReference type="EMBL" id="CAD2215622.1"/>
    </source>
</evidence>
<keyword evidence="4 6" id="KW-0067">ATP-binding</keyword>
<proteinExistence type="inferred from homology"/>
<dbReference type="VEuPathDB" id="TriTrypDB:ADEAN_000307700"/>
<dbReference type="GO" id="GO:0005737">
    <property type="term" value="C:cytoplasm"/>
    <property type="evidence" value="ECO:0007669"/>
    <property type="project" value="UniProtKB-SubCell"/>
</dbReference>
<dbReference type="SMART" id="SM00129">
    <property type="entry name" value="KISc"/>
    <property type="match status" value="1"/>
</dbReference>